<keyword evidence="2" id="KW-1185">Reference proteome</keyword>
<comment type="caution">
    <text evidence="1">The sequence shown here is derived from an EMBL/GenBank/DDBJ whole genome shotgun (WGS) entry which is preliminary data.</text>
</comment>
<dbReference type="EMBL" id="JAOPJF010000007">
    <property type="protein sequence ID" value="KAK1148545.1"/>
    <property type="molecule type" value="Genomic_DNA"/>
</dbReference>
<sequence>MCQYGLQVSFLAKNTFTVSAKELRTLKKDASYGKIQFVNEDPLACTSDASTDDSPSPVLSPTTDATVPQSETPLGSKDDDGGIHNGHARRSSDINGDIIFDSSQDLPSPVHIPGEHFQSVTTFSDRDESAVRGLLALGSSNNVNDVATVREATPGLSEFDPNMILSPLTTPYTEGKEGPGPMSFASIEASNGNAAVLPVLPPAIDYPSIPESDRLELLRHYRYHVAPWLDISDMRQPFGLTGLQFAMGSEKLLSALMRLSKACMLQSVPERSFLADFTESIADMSMLGDSTEATLLYVLEEVRCLVTDVPRAWTRNGYPDAIQSLVQYAYGDDINSALYWLTLRLNLGAALVNDSGIQLPLPMSPVPNISLQKEILHGFERIKMLTGWNVGEHLTHLREDWSFSDGA</sequence>
<protein>
    <submittedName>
        <fullName evidence="1">Uncharacterized protein</fullName>
    </submittedName>
</protein>
<evidence type="ECO:0000313" key="1">
    <source>
        <dbReference type="EMBL" id="KAK1148545.1"/>
    </source>
</evidence>
<gene>
    <name evidence="1" type="ORF">N8T08_009551</name>
</gene>
<accession>A0ACC3BCS7</accession>
<dbReference type="Proteomes" id="UP001177260">
    <property type="component" value="Unassembled WGS sequence"/>
</dbReference>
<organism evidence="1 2">
    <name type="scientific">Aspergillus melleus</name>
    <dbReference type="NCBI Taxonomy" id="138277"/>
    <lineage>
        <taxon>Eukaryota</taxon>
        <taxon>Fungi</taxon>
        <taxon>Dikarya</taxon>
        <taxon>Ascomycota</taxon>
        <taxon>Pezizomycotina</taxon>
        <taxon>Eurotiomycetes</taxon>
        <taxon>Eurotiomycetidae</taxon>
        <taxon>Eurotiales</taxon>
        <taxon>Aspergillaceae</taxon>
        <taxon>Aspergillus</taxon>
        <taxon>Aspergillus subgen. Circumdati</taxon>
    </lineage>
</organism>
<reference evidence="1 2" key="1">
    <citation type="journal article" date="2023" name="ACS Omega">
        <title>Identification of the Neoaspergillic Acid Biosynthesis Gene Cluster by Establishing an In Vitro CRISPR-Ribonucleoprotein Genetic System in Aspergillus melleus.</title>
        <authorList>
            <person name="Yuan B."/>
            <person name="Grau M.F."/>
            <person name="Murata R.M."/>
            <person name="Torok T."/>
            <person name="Venkateswaran K."/>
            <person name="Stajich J.E."/>
            <person name="Wang C.C.C."/>
        </authorList>
    </citation>
    <scope>NUCLEOTIDE SEQUENCE [LARGE SCALE GENOMIC DNA]</scope>
    <source>
        <strain evidence="1 2">IMV 1140</strain>
    </source>
</reference>
<name>A0ACC3BCS7_9EURO</name>
<proteinExistence type="predicted"/>
<evidence type="ECO:0000313" key="2">
    <source>
        <dbReference type="Proteomes" id="UP001177260"/>
    </source>
</evidence>